<dbReference type="SUPFAM" id="SSF161098">
    <property type="entry name" value="MetI-like"/>
    <property type="match status" value="1"/>
</dbReference>
<name>A0AAP2W6K1_9EURY</name>
<evidence type="ECO:0000256" key="4">
    <source>
        <dbReference type="ARBA" id="ARBA00022692"/>
    </source>
</evidence>
<feature type="transmembrane region" description="Helical" evidence="7">
    <location>
        <begin position="270"/>
        <end position="292"/>
    </location>
</feature>
<keyword evidence="3" id="KW-1003">Cell membrane</keyword>
<organism evidence="9 10">
    <name type="scientific">Methanooceanicella nereidis</name>
    <dbReference type="NCBI Taxonomy" id="2052831"/>
    <lineage>
        <taxon>Archaea</taxon>
        <taxon>Methanobacteriati</taxon>
        <taxon>Methanobacteriota</taxon>
        <taxon>Stenosarchaea group</taxon>
        <taxon>Methanomicrobia</taxon>
        <taxon>Methanocellales</taxon>
        <taxon>Methanocellaceae</taxon>
        <taxon>Methanooceanicella</taxon>
    </lineage>
</organism>
<feature type="domain" description="ABC transmembrane type-1" evidence="8">
    <location>
        <begin position="103"/>
        <end position="291"/>
    </location>
</feature>
<dbReference type="RefSeq" id="WP_230742276.1">
    <property type="nucleotide sequence ID" value="NZ_PGCK01000008.1"/>
</dbReference>
<dbReference type="InterPro" id="IPR000515">
    <property type="entry name" value="MetI-like"/>
</dbReference>
<dbReference type="InterPro" id="IPR050366">
    <property type="entry name" value="BP-dependent_transpt_permease"/>
</dbReference>
<feature type="transmembrane region" description="Helical" evidence="7">
    <location>
        <begin position="103"/>
        <end position="128"/>
    </location>
</feature>
<keyword evidence="10" id="KW-1185">Reference proteome</keyword>
<dbReference type="EMBL" id="PGCK01000008">
    <property type="protein sequence ID" value="MCD1295423.1"/>
    <property type="molecule type" value="Genomic_DNA"/>
</dbReference>
<feature type="transmembrane region" description="Helical" evidence="7">
    <location>
        <begin position="42"/>
        <end position="63"/>
    </location>
</feature>
<proteinExistence type="inferred from homology"/>
<dbReference type="AlphaFoldDB" id="A0AAP2W6K1"/>
<evidence type="ECO:0000256" key="7">
    <source>
        <dbReference type="RuleBase" id="RU363032"/>
    </source>
</evidence>
<feature type="transmembrane region" description="Helical" evidence="7">
    <location>
        <begin position="148"/>
        <end position="172"/>
    </location>
</feature>
<evidence type="ECO:0000256" key="1">
    <source>
        <dbReference type="ARBA" id="ARBA00004651"/>
    </source>
</evidence>
<evidence type="ECO:0000313" key="10">
    <source>
        <dbReference type="Proteomes" id="UP001320159"/>
    </source>
</evidence>
<evidence type="ECO:0000259" key="8">
    <source>
        <dbReference type="PROSITE" id="PS50928"/>
    </source>
</evidence>
<keyword evidence="6 7" id="KW-0472">Membrane</keyword>
<accession>A0AAP2W6K1</accession>
<sequence length="309" mass="33834">MPGMHPVANKQAVVLKNAGSRSIKKISSIQDIINKFTIPGKIGVVGLLLIFLMAVFAPFITFYEPSAISGKSLEAPGPEHILGTDELGMDIWSQICYGARMSLVIGLAVAMVSGLGGGVLGILAGYIGGIWDKLLLRAIDITLALPNFPLLIVIAAFMGPSIVNVIMILVLFSWAKPARIARSQTLSMKKQKYVISARLHGGGPIYVIRKHIVPEVLPLIFVSIVNLSSYAIVAESGLAFLGLGDPTSKSWGMLLYYATHFRSIYFTPYWQWWLIPPLVALIFLLLCLAFIGRDMERIIDPKLRKKSDR</sequence>
<evidence type="ECO:0000256" key="5">
    <source>
        <dbReference type="ARBA" id="ARBA00022989"/>
    </source>
</evidence>
<keyword evidence="4 7" id="KW-0812">Transmembrane</keyword>
<dbReference type="Gene3D" id="1.10.3720.10">
    <property type="entry name" value="MetI-like"/>
    <property type="match status" value="1"/>
</dbReference>
<gene>
    <name evidence="9" type="ORF">CUJ83_10475</name>
</gene>
<comment type="subcellular location">
    <subcellularLocation>
        <location evidence="1 7">Cell membrane</location>
        <topology evidence="1 7">Multi-pass membrane protein</topology>
    </subcellularLocation>
</comment>
<protein>
    <submittedName>
        <fullName evidence="9">ABC transporter permease</fullName>
    </submittedName>
</protein>
<dbReference type="GO" id="GO:0005886">
    <property type="term" value="C:plasma membrane"/>
    <property type="evidence" value="ECO:0007669"/>
    <property type="project" value="UniProtKB-SubCell"/>
</dbReference>
<dbReference type="CDD" id="cd06261">
    <property type="entry name" value="TM_PBP2"/>
    <property type="match status" value="1"/>
</dbReference>
<keyword evidence="5 7" id="KW-1133">Transmembrane helix</keyword>
<dbReference type="PROSITE" id="PS50928">
    <property type="entry name" value="ABC_TM1"/>
    <property type="match status" value="1"/>
</dbReference>
<dbReference type="InterPro" id="IPR035906">
    <property type="entry name" value="MetI-like_sf"/>
</dbReference>
<keyword evidence="2 7" id="KW-0813">Transport</keyword>
<dbReference type="PANTHER" id="PTHR43386">
    <property type="entry name" value="OLIGOPEPTIDE TRANSPORT SYSTEM PERMEASE PROTEIN APPC"/>
    <property type="match status" value="1"/>
</dbReference>
<evidence type="ECO:0000256" key="2">
    <source>
        <dbReference type="ARBA" id="ARBA00022448"/>
    </source>
</evidence>
<dbReference type="Pfam" id="PF00528">
    <property type="entry name" value="BPD_transp_1"/>
    <property type="match status" value="1"/>
</dbReference>
<reference evidence="9 10" key="1">
    <citation type="submission" date="2017-11" db="EMBL/GenBank/DDBJ databases">
        <title>Isolation and Characterization of Family Methanocellaceae Species from Potential Methane Hydrate Area Offshore Southwestern Taiwan.</title>
        <authorList>
            <person name="Zhang W.-L."/>
            <person name="Chen W.-C."/>
            <person name="Lai M.-C."/>
            <person name="Chen S.-C."/>
        </authorList>
    </citation>
    <scope>NUCLEOTIDE SEQUENCE [LARGE SCALE GENOMIC DNA]</scope>
    <source>
        <strain evidence="9 10">CWC-04</strain>
    </source>
</reference>
<comment type="similarity">
    <text evidence="7">Belongs to the binding-protein-dependent transport system permease family.</text>
</comment>
<evidence type="ECO:0000313" key="9">
    <source>
        <dbReference type="EMBL" id="MCD1295423.1"/>
    </source>
</evidence>
<evidence type="ECO:0000256" key="3">
    <source>
        <dbReference type="ARBA" id="ARBA00022475"/>
    </source>
</evidence>
<dbReference type="PANTHER" id="PTHR43386:SF1">
    <property type="entry name" value="D,D-DIPEPTIDE TRANSPORT SYSTEM PERMEASE PROTEIN DDPC-RELATED"/>
    <property type="match status" value="1"/>
</dbReference>
<dbReference type="GO" id="GO:0055085">
    <property type="term" value="P:transmembrane transport"/>
    <property type="evidence" value="ECO:0007669"/>
    <property type="project" value="InterPro"/>
</dbReference>
<feature type="transmembrane region" description="Helical" evidence="7">
    <location>
        <begin position="216"/>
        <end position="243"/>
    </location>
</feature>
<dbReference type="Proteomes" id="UP001320159">
    <property type="component" value="Unassembled WGS sequence"/>
</dbReference>
<comment type="caution">
    <text evidence="9">The sequence shown here is derived from an EMBL/GenBank/DDBJ whole genome shotgun (WGS) entry which is preliminary data.</text>
</comment>
<evidence type="ECO:0000256" key="6">
    <source>
        <dbReference type="ARBA" id="ARBA00023136"/>
    </source>
</evidence>